<evidence type="ECO:0000313" key="2">
    <source>
        <dbReference type="Proteomes" id="UP000499080"/>
    </source>
</evidence>
<dbReference type="Proteomes" id="UP000499080">
    <property type="component" value="Unassembled WGS sequence"/>
</dbReference>
<reference evidence="1 2" key="1">
    <citation type="journal article" date="2019" name="Sci. Rep.">
        <title>Orb-weaving spider Araneus ventricosus genome elucidates the spidroin gene catalogue.</title>
        <authorList>
            <person name="Kono N."/>
            <person name="Nakamura H."/>
            <person name="Ohtoshi R."/>
            <person name="Moran D.A.P."/>
            <person name="Shinohara A."/>
            <person name="Yoshida Y."/>
            <person name="Fujiwara M."/>
            <person name="Mori M."/>
            <person name="Tomita M."/>
            <person name="Arakawa K."/>
        </authorList>
    </citation>
    <scope>NUCLEOTIDE SEQUENCE [LARGE SCALE GENOMIC DNA]</scope>
</reference>
<feature type="non-terminal residue" evidence="1">
    <location>
        <position position="41"/>
    </location>
</feature>
<proteinExistence type="predicted"/>
<comment type="caution">
    <text evidence="1">The sequence shown here is derived from an EMBL/GenBank/DDBJ whole genome shotgun (WGS) entry which is preliminary data.</text>
</comment>
<name>A0A4Y2I1J6_ARAVE</name>
<protein>
    <submittedName>
        <fullName evidence="1">Uncharacterized protein</fullName>
    </submittedName>
</protein>
<accession>A0A4Y2I1J6</accession>
<gene>
    <name evidence="1" type="ORF">AVEN_77196_1</name>
</gene>
<keyword evidence="2" id="KW-1185">Reference proteome</keyword>
<sequence length="41" mass="4484">MTSCSQVGGTDFYDDLGMPPMWLHRLLRRLGNATTVAPSTS</sequence>
<dbReference type="AlphaFoldDB" id="A0A4Y2I1J6"/>
<evidence type="ECO:0000313" key="1">
    <source>
        <dbReference type="EMBL" id="GBM71764.1"/>
    </source>
</evidence>
<dbReference type="EMBL" id="BGPR01002332">
    <property type="protein sequence ID" value="GBM71764.1"/>
    <property type="molecule type" value="Genomic_DNA"/>
</dbReference>
<organism evidence="1 2">
    <name type="scientific">Araneus ventricosus</name>
    <name type="common">Orbweaver spider</name>
    <name type="synonym">Epeira ventricosa</name>
    <dbReference type="NCBI Taxonomy" id="182803"/>
    <lineage>
        <taxon>Eukaryota</taxon>
        <taxon>Metazoa</taxon>
        <taxon>Ecdysozoa</taxon>
        <taxon>Arthropoda</taxon>
        <taxon>Chelicerata</taxon>
        <taxon>Arachnida</taxon>
        <taxon>Araneae</taxon>
        <taxon>Araneomorphae</taxon>
        <taxon>Entelegynae</taxon>
        <taxon>Araneoidea</taxon>
        <taxon>Araneidae</taxon>
        <taxon>Araneus</taxon>
    </lineage>
</organism>